<feature type="region of interest" description="Disordered" evidence="1">
    <location>
        <begin position="1"/>
        <end position="176"/>
    </location>
</feature>
<feature type="compositionally biased region" description="Basic and acidic residues" evidence="1">
    <location>
        <begin position="289"/>
        <end position="302"/>
    </location>
</feature>
<comment type="caution">
    <text evidence="2">The sequence shown here is derived from an EMBL/GenBank/DDBJ whole genome shotgun (WGS) entry which is preliminary data.</text>
</comment>
<proteinExistence type="predicted"/>
<feature type="compositionally biased region" description="Acidic residues" evidence="1">
    <location>
        <begin position="84"/>
        <end position="100"/>
    </location>
</feature>
<dbReference type="EMBL" id="JABELV010000058">
    <property type="protein sequence ID" value="KAG7544353.1"/>
    <property type="molecule type" value="Genomic_DNA"/>
</dbReference>
<feature type="compositionally biased region" description="Low complexity" evidence="1">
    <location>
        <begin position="323"/>
        <end position="333"/>
    </location>
</feature>
<feature type="compositionally biased region" description="Basic and acidic residues" evidence="1">
    <location>
        <begin position="233"/>
        <end position="260"/>
    </location>
</feature>
<feature type="compositionally biased region" description="Basic and acidic residues" evidence="1">
    <location>
        <begin position="101"/>
        <end position="111"/>
    </location>
</feature>
<evidence type="ECO:0000256" key="1">
    <source>
        <dbReference type="SAM" id="MobiDB-lite"/>
    </source>
</evidence>
<evidence type="ECO:0000313" key="2">
    <source>
        <dbReference type="EMBL" id="KAG7544353.1"/>
    </source>
</evidence>
<accession>A0A8K0NQF7</accession>
<dbReference type="InterPro" id="IPR039905">
    <property type="entry name" value="CD2BP2/Lin1"/>
</dbReference>
<evidence type="ECO:0000313" key="3">
    <source>
        <dbReference type="Proteomes" id="UP000812966"/>
    </source>
</evidence>
<feature type="region of interest" description="Disordered" evidence="1">
    <location>
        <begin position="194"/>
        <end position="260"/>
    </location>
</feature>
<dbReference type="PANTHER" id="PTHR13138:SF3">
    <property type="entry name" value="CD2 ANTIGEN CYTOPLASMIC TAIL-BINDING PROTEIN 2"/>
    <property type="match status" value="1"/>
</dbReference>
<dbReference type="AlphaFoldDB" id="A0A8K0NQF7"/>
<protein>
    <recommendedName>
        <fullName evidence="4">CD2 antigen cytoplasmic tail-binding protein 2</fullName>
    </recommendedName>
</protein>
<name>A0A8K0NQF7_9TREE</name>
<dbReference type="GO" id="GO:0005682">
    <property type="term" value="C:U5 snRNP"/>
    <property type="evidence" value="ECO:0007669"/>
    <property type="project" value="InterPro"/>
</dbReference>
<evidence type="ECO:0008006" key="4">
    <source>
        <dbReference type="Google" id="ProtNLM"/>
    </source>
</evidence>
<feature type="region of interest" description="Disordered" evidence="1">
    <location>
        <begin position="289"/>
        <end position="344"/>
    </location>
</feature>
<organism evidence="2 3">
    <name type="scientific">Filobasidium floriforme</name>
    <dbReference type="NCBI Taxonomy" id="5210"/>
    <lineage>
        <taxon>Eukaryota</taxon>
        <taxon>Fungi</taxon>
        <taxon>Dikarya</taxon>
        <taxon>Basidiomycota</taxon>
        <taxon>Agaricomycotina</taxon>
        <taxon>Tremellomycetes</taxon>
        <taxon>Filobasidiales</taxon>
        <taxon>Filobasidiaceae</taxon>
        <taxon>Filobasidium</taxon>
    </lineage>
</organism>
<dbReference type="Proteomes" id="UP000812966">
    <property type="component" value="Unassembled WGS sequence"/>
</dbReference>
<feature type="compositionally biased region" description="Basic and acidic residues" evidence="1">
    <location>
        <begin position="205"/>
        <end position="224"/>
    </location>
</feature>
<dbReference type="PANTHER" id="PTHR13138">
    <property type="entry name" value="PROTEIN LIN1"/>
    <property type="match status" value="1"/>
</dbReference>
<gene>
    <name evidence="2" type="ORF">FFLO_03232</name>
</gene>
<sequence>MSKRTHPDSGPSKRTRFASPSHLAESSTDFLQDDLDVSTTNSKNARNKDRRSLKDASGYESDSTDSEGEGVVPSRKKKGKGKDDDEDEDMFGGSDDEEEKDKDKKKDKGKEFLNLTDIEGQDFGRKKGNYVGEKDDDDDDDDDIDGKGKRKLDLDSDYDSEEEALKAAQGTGLDGPMAAELTAFNMRSELGEGRMTADGESYSVNDRDPNDQYDRWLEGTDRAAVRKARRAKREQERMEQEREAKEMEESTNGGKREKEERLMREMIVLLERGETVLEGLQRVGAELEKQRKQVVEGDSKEKGGKKKLTWAEKQRERKAVLQGTTAAASGAGSNDMQVDESPEHLPENPFARLSTLISTLTSLGHLDVYSMTRESLQRMLPAEAPKPVKPEQEAKVDLRAFEYRFSKKYLSGLDAARRPVEREVFGPFPAQALLSWKASGAFGGESCENIELRVRGPQGPGEWGDWKTVFEAGG</sequence>
<feature type="compositionally biased region" description="Basic and acidic residues" evidence="1">
    <location>
        <begin position="145"/>
        <end position="154"/>
    </location>
</feature>
<feature type="compositionally biased region" description="Acidic residues" evidence="1">
    <location>
        <begin position="134"/>
        <end position="144"/>
    </location>
</feature>
<keyword evidence="3" id="KW-1185">Reference proteome</keyword>
<reference evidence="2" key="1">
    <citation type="submission" date="2020-04" db="EMBL/GenBank/DDBJ databases">
        <title>Analysis of mating type loci in Filobasidium floriforme.</title>
        <authorList>
            <person name="Nowrousian M."/>
        </authorList>
    </citation>
    <scope>NUCLEOTIDE SEQUENCE</scope>
    <source>
        <strain evidence="2">CBS 6242</strain>
    </source>
</reference>
<feature type="compositionally biased region" description="Basic and acidic residues" evidence="1">
    <location>
        <begin position="309"/>
        <end position="319"/>
    </location>
</feature>